<feature type="domain" description="Cytochrome c" evidence="5">
    <location>
        <begin position="67"/>
        <end position="148"/>
    </location>
</feature>
<dbReference type="SUPFAM" id="SSF46626">
    <property type="entry name" value="Cytochrome c"/>
    <property type="match status" value="1"/>
</dbReference>
<proteinExistence type="predicted"/>
<dbReference type="Pfam" id="PF07635">
    <property type="entry name" value="PSCyt1"/>
    <property type="match status" value="1"/>
</dbReference>
<dbReference type="InterPro" id="IPR009056">
    <property type="entry name" value="Cyt_c-like_dom"/>
</dbReference>
<organism evidence="6 7">
    <name type="scientific">Haloferula helveola</name>
    <dbReference type="NCBI Taxonomy" id="490095"/>
    <lineage>
        <taxon>Bacteria</taxon>
        <taxon>Pseudomonadati</taxon>
        <taxon>Verrucomicrobiota</taxon>
        <taxon>Verrucomicrobiia</taxon>
        <taxon>Verrucomicrobiales</taxon>
        <taxon>Verrucomicrobiaceae</taxon>
        <taxon>Haloferula</taxon>
    </lineage>
</organism>
<reference evidence="6 7" key="1">
    <citation type="submission" date="2021-06" db="EMBL/GenBank/DDBJ databases">
        <title>Complete genome of Haloferula helveola possessing various polysaccharide degrading enzymes.</title>
        <authorList>
            <person name="Takami H."/>
            <person name="Huang C."/>
            <person name="Hamasaki K."/>
        </authorList>
    </citation>
    <scope>NUCLEOTIDE SEQUENCE [LARGE SCALE GENOMIC DNA]</scope>
    <source>
        <strain evidence="6 7">CN-1</strain>
    </source>
</reference>
<gene>
    <name evidence="6" type="ORF">HAHE_14010</name>
</gene>
<evidence type="ECO:0000256" key="1">
    <source>
        <dbReference type="ARBA" id="ARBA00022617"/>
    </source>
</evidence>
<sequence length="883" mass="99629">MGRKMALLRLVREVPNPRLPPLSRPISMLFRSQAARTRLVAGFCVRLALVVGLIGSSDAKEIPTGVEGHQSGVKPFFEEYCIRCHGPDKSKGKITLHTLDGDLAEGQELERWEDILDVLDFEEMPPEDEKQPSDAERQAVVDWIDGGLRDYVDHASKASAAPQARRLTNFEYQNTMRDLFGFELDLVKALPEDPKKPYHFNNTAEFMLLGPEQVDRYLDNARRMLSSAIVDPEKPEVIRHEWNFEPARYTLAGSHDDEVGVFDGGRRSVSRGVNMREWPSTGEYRIRIKAGAILPPGYDEVPLRIVMGSHLRHDAGTGDYHPVGTVHVSNDVDHLKEFEFRGRIENHPYQVGKVLKSGKEPDSMWIYPQNLFDNGQLNDHHSTGWEFDVPRAVVRKIEFEGPIVDVWPPEHHTRILPEDSLRHADPDAYVRGVLQRFMTRAFRRPVASEELDRFASLYKMLEPGFDSLEATMRETLAMVLISPQFLYHTVAGDEITTPEYELASKLSYFLWGSLPDEELLALAAEGDLDDPEVIVNQVGRMLADERAGDFIDNFATQWLSIEKMKAVNINLNLFPRFLYTVHRGERSGQEVLFRPTIRDYMHEETVGFIRELVRRNASVLDIVDSDFAWLNEPLAAHYGIEGVKGLGFRAVAIKPDDNLGGLPTQGSVLVGNGTGSAPHPIYRAVWLREAILGDEVKPPPAEVPALSDTAGESADHAVTIKDLLALHRTEETCNDCHVRLDPWGIPFERYNAAGQFQAFIPQDGARVPRFNEGQHGDLKGYNDALAKIFKIEVDASARVPHGPEVDGMRELKDYLLGDRDKDIAENVLRRLLGYGLGRALTYRDRYAVEELLKTSEKDDYAFQDMIVAVCKSDTFRNPTPNQP</sequence>
<dbReference type="InterPro" id="IPR011478">
    <property type="entry name" value="DUF1585"/>
</dbReference>
<keyword evidence="2 4" id="KW-0479">Metal-binding</keyword>
<dbReference type="InterPro" id="IPR013036">
    <property type="entry name" value="DUF1587"/>
</dbReference>
<evidence type="ECO:0000313" key="6">
    <source>
        <dbReference type="EMBL" id="BCX47493.1"/>
    </source>
</evidence>
<dbReference type="Pfam" id="PF07637">
    <property type="entry name" value="PSD5"/>
    <property type="match status" value="1"/>
</dbReference>
<dbReference type="Proteomes" id="UP001374893">
    <property type="component" value="Chromosome"/>
</dbReference>
<evidence type="ECO:0000256" key="4">
    <source>
        <dbReference type="PROSITE-ProRule" id="PRU00433"/>
    </source>
</evidence>
<keyword evidence="3 4" id="KW-0408">Iron</keyword>
<keyword evidence="7" id="KW-1185">Reference proteome</keyword>
<protein>
    <recommendedName>
        <fullName evidence="5">Cytochrome c domain-containing protein</fullName>
    </recommendedName>
</protein>
<dbReference type="InterPro" id="IPR011429">
    <property type="entry name" value="Cyt_c_Planctomycete-type"/>
</dbReference>
<evidence type="ECO:0000256" key="3">
    <source>
        <dbReference type="ARBA" id="ARBA00023004"/>
    </source>
</evidence>
<accession>A0ABN6H1S5</accession>
<dbReference type="InterPro" id="IPR036909">
    <property type="entry name" value="Cyt_c-like_dom_sf"/>
</dbReference>
<evidence type="ECO:0000313" key="7">
    <source>
        <dbReference type="Proteomes" id="UP001374893"/>
    </source>
</evidence>
<dbReference type="Pfam" id="PF07631">
    <property type="entry name" value="PSD4"/>
    <property type="match status" value="1"/>
</dbReference>
<dbReference type="PROSITE" id="PS51007">
    <property type="entry name" value="CYTC"/>
    <property type="match status" value="1"/>
</dbReference>
<evidence type="ECO:0000256" key="2">
    <source>
        <dbReference type="ARBA" id="ARBA00022723"/>
    </source>
</evidence>
<dbReference type="Pfam" id="PF07626">
    <property type="entry name" value="PSD3"/>
    <property type="match status" value="1"/>
</dbReference>
<name>A0ABN6H1S5_9BACT</name>
<keyword evidence="1 4" id="KW-0349">Heme</keyword>
<dbReference type="InterPro" id="IPR013043">
    <property type="entry name" value="DUF1595"/>
</dbReference>
<evidence type="ECO:0000259" key="5">
    <source>
        <dbReference type="PROSITE" id="PS51007"/>
    </source>
</evidence>
<dbReference type="Pfam" id="PF07624">
    <property type="entry name" value="PSD2"/>
    <property type="match status" value="1"/>
</dbReference>
<dbReference type="Pfam" id="PF07627">
    <property type="entry name" value="PSCyt3"/>
    <property type="match status" value="1"/>
</dbReference>
<dbReference type="EMBL" id="AP024702">
    <property type="protein sequence ID" value="BCX47493.1"/>
    <property type="molecule type" value="Genomic_DNA"/>
</dbReference>
<dbReference type="InterPro" id="IPR013039">
    <property type="entry name" value="DUF1588"/>
</dbReference>
<dbReference type="InterPro" id="IPR013042">
    <property type="entry name" value="DUF1592"/>
</dbReference>